<sequence length="104" mass="11746">MLPFLAPLFSWLDSTRTELTLEGGVVRYRHGLMNQTTRALDLKKLQDVRVERSLTQRLWGVGTLVLETANESGRITVNDIDDAQRVADRIMTACRTEGNTTQNV</sequence>
<dbReference type="EMBL" id="CP063849">
    <property type="protein sequence ID" value="QOY87813.1"/>
    <property type="molecule type" value="Genomic_DNA"/>
</dbReference>
<dbReference type="InterPro" id="IPR005182">
    <property type="entry name" value="YdbS-like_PH"/>
</dbReference>
<dbReference type="Pfam" id="PF03703">
    <property type="entry name" value="bPH_2"/>
    <property type="match status" value="1"/>
</dbReference>
<accession>A0A7S7NQA4</accession>
<keyword evidence="3" id="KW-1185">Reference proteome</keyword>
<evidence type="ECO:0000313" key="2">
    <source>
        <dbReference type="EMBL" id="QOY87813.1"/>
    </source>
</evidence>
<dbReference type="AlphaFoldDB" id="A0A7S7NQA4"/>
<dbReference type="RefSeq" id="WP_194449480.1">
    <property type="nucleotide sequence ID" value="NZ_CP063849.1"/>
</dbReference>
<dbReference type="KEGG" id="pfer:IRI77_34590"/>
<protein>
    <submittedName>
        <fullName evidence="2">PH domain-containing protein</fullName>
    </submittedName>
</protein>
<evidence type="ECO:0000259" key="1">
    <source>
        <dbReference type="Pfam" id="PF03703"/>
    </source>
</evidence>
<reference evidence="2 3" key="1">
    <citation type="submission" date="2020-10" db="EMBL/GenBank/DDBJ databases">
        <title>Complete genome sequence of Paludibaculum fermentans P105T, a facultatively anaerobic acidobacterium capable of dissimilatory Fe(III) reduction.</title>
        <authorList>
            <person name="Dedysh S.N."/>
            <person name="Beletsky A.V."/>
            <person name="Kulichevskaya I.S."/>
            <person name="Mardanov A.V."/>
            <person name="Ravin N.V."/>
        </authorList>
    </citation>
    <scope>NUCLEOTIDE SEQUENCE [LARGE SCALE GENOMIC DNA]</scope>
    <source>
        <strain evidence="2 3">P105</strain>
    </source>
</reference>
<organism evidence="2 3">
    <name type="scientific">Paludibaculum fermentans</name>
    <dbReference type="NCBI Taxonomy" id="1473598"/>
    <lineage>
        <taxon>Bacteria</taxon>
        <taxon>Pseudomonadati</taxon>
        <taxon>Acidobacteriota</taxon>
        <taxon>Terriglobia</taxon>
        <taxon>Bryobacterales</taxon>
        <taxon>Bryobacteraceae</taxon>
        <taxon>Paludibaculum</taxon>
    </lineage>
</organism>
<gene>
    <name evidence="2" type="ORF">IRI77_34590</name>
</gene>
<evidence type="ECO:0000313" key="3">
    <source>
        <dbReference type="Proteomes" id="UP000593892"/>
    </source>
</evidence>
<proteinExistence type="predicted"/>
<dbReference type="Proteomes" id="UP000593892">
    <property type="component" value="Chromosome"/>
</dbReference>
<name>A0A7S7NQA4_PALFE</name>
<feature type="domain" description="YdbS-like PH" evidence="1">
    <location>
        <begin position="16"/>
        <end position="90"/>
    </location>
</feature>